<organism evidence="10">
    <name type="scientific">Musca domestica</name>
    <name type="common">House fly</name>
    <dbReference type="NCBI Taxonomy" id="7370"/>
    <lineage>
        <taxon>Eukaryota</taxon>
        <taxon>Metazoa</taxon>
        <taxon>Ecdysozoa</taxon>
        <taxon>Arthropoda</taxon>
        <taxon>Hexapoda</taxon>
        <taxon>Insecta</taxon>
        <taxon>Pterygota</taxon>
        <taxon>Neoptera</taxon>
        <taxon>Endopterygota</taxon>
        <taxon>Diptera</taxon>
        <taxon>Brachycera</taxon>
        <taxon>Muscomorpha</taxon>
        <taxon>Muscoidea</taxon>
        <taxon>Muscidae</taxon>
        <taxon>Musca</taxon>
    </lineage>
</organism>
<evidence type="ECO:0000256" key="5">
    <source>
        <dbReference type="ARBA" id="ARBA00022968"/>
    </source>
</evidence>
<dbReference type="eggNOG" id="ENOG502RZA8">
    <property type="taxonomic scope" value="Eukaryota"/>
</dbReference>
<proteinExistence type="predicted"/>
<dbReference type="EnsemblMetazoa" id="MDOA013714-RA">
    <property type="protein sequence ID" value="MDOA013714-PA"/>
    <property type="gene ID" value="MDOA013714"/>
</dbReference>
<accession>A0A1I8NC67</accession>
<keyword evidence="5" id="KW-0735">Signal-anchor</keyword>
<evidence type="ECO:0000256" key="9">
    <source>
        <dbReference type="SAM" id="Phobius"/>
    </source>
</evidence>
<dbReference type="GO" id="GO:0000139">
    <property type="term" value="C:Golgi membrane"/>
    <property type="evidence" value="ECO:0007669"/>
    <property type="project" value="UniProtKB-SubCell"/>
</dbReference>
<evidence type="ECO:0000256" key="4">
    <source>
        <dbReference type="ARBA" id="ARBA00022692"/>
    </source>
</evidence>
<evidence type="ECO:0000256" key="3">
    <source>
        <dbReference type="ARBA" id="ARBA00022490"/>
    </source>
</evidence>
<dbReference type="PANTHER" id="PTHR35259">
    <property type="entry name" value="BOMBESIN RECEPTOR-ACTIVATED PROTEIN C6ORF89"/>
    <property type="match status" value="1"/>
</dbReference>
<keyword evidence="7" id="KW-0333">Golgi apparatus</keyword>
<dbReference type="PANTHER" id="PTHR35259:SF1">
    <property type="entry name" value="BOMBESIN RECEPTOR-ACTIVATED PROTEIN C6ORF89"/>
    <property type="match status" value="1"/>
</dbReference>
<dbReference type="EnsemblMetazoa" id="MDOA013714-RB">
    <property type="protein sequence ID" value="MDOA013714-PB"/>
    <property type="gene ID" value="MDOA013714"/>
</dbReference>
<dbReference type="Proteomes" id="UP001652621">
    <property type="component" value="Unplaced"/>
</dbReference>
<dbReference type="RefSeq" id="XP_058978102.1">
    <property type="nucleotide sequence ID" value="XM_059122119.1"/>
</dbReference>
<sequence>MDNIDVNYGPLHTNRHQVLAKYSTALRQLRAFAEKHYEVRPFVFDNFVLFQYFQQSSSDSNNESSGGSGSEERASRVGIMGFSPMNYLKMELLNHILDRKRQILYYIFFLILALLCFFVYRHEVASSERNMQSSIVYPGMRIWRRMTLPLIQRFPRLTELYDESCLMGNPFFQVMDDLSCSTCAHVDGVIDLTNTMDSMGISDEKDGSNESEGGADASALNKLLYSEYVPFVFKINQEPIELEDFHKIFVDNQEIFRRDAYRVQSTNRDINNLDELFSQFNQTVKQQAHNLWRCNRMIPARLLRQLIPRPAKLPSSLALERFMAIDTIQAPSYTLPDTECPHVYIQQALGTRFIILRPTSECRHRCRTLSMRLPQSFVLSYNRYWKPISAPDPVSDTMSISLIGSYC</sequence>
<evidence type="ECO:0000256" key="8">
    <source>
        <dbReference type="ARBA" id="ARBA00023136"/>
    </source>
</evidence>
<gene>
    <name evidence="10" type="primary">101889598</name>
    <name evidence="12" type="synonym">LOC101889598</name>
</gene>
<comment type="subcellular location">
    <subcellularLocation>
        <location evidence="2">Cytoplasm</location>
    </subcellularLocation>
    <subcellularLocation>
        <location evidence="1">Golgi apparatus membrane</location>
        <topology evidence="1">Single-pass type II membrane protein</topology>
    </subcellularLocation>
</comment>
<dbReference type="VEuPathDB" id="VectorBase:MDOA013714"/>
<name>A0A1I8NC67_MUSDO</name>
<keyword evidence="11" id="KW-1185">Reference proteome</keyword>
<keyword evidence="8 9" id="KW-0472">Membrane</keyword>
<keyword evidence="6 9" id="KW-1133">Transmembrane helix</keyword>
<feature type="transmembrane region" description="Helical" evidence="9">
    <location>
        <begin position="103"/>
        <end position="120"/>
    </location>
</feature>
<reference evidence="12" key="2">
    <citation type="submission" date="2025-05" db="UniProtKB">
        <authorList>
            <consortium name="RefSeq"/>
        </authorList>
    </citation>
    <scope>IDENTIFICATION</scope>
    <source>
        <strain evidence="12">Aabys</strain>
        <tissue evidence="12">Whole body</tissue>
    </source>
</reference>
<evidence type="ECO:0000313" key="12">
    <source>
        <dbReference type="RefSeq" id="XP_058978102.1"/>
    </source>
</evidence>
<evidence type="ECO:0000313" key="10">
    <source>
        <dbReference type="EnsemblMetazoa" id="MDOA013714-PA"/>
    </source>
</evidence>
<evidence type="ECO:0000256" key="1">
    <source>
        <dbReference type="ARBA" id="ARBA00004323"/>
    </source>
</evidence>
<dbReference type="OrthoDB" id="10036464at2759"/>
<reference evidence="10" key="1">
    <citation type="submission" date="2020-05" db="UniProtKB">
        <authorList>
            <consortium name="EnsemblMetazoa"/>
        </authorList>
    </citation>
    <scope>IDENTIFICATION</scope>
    <source>
        <strain evidence="10">Aabys</strain>
    </source>
</reference>
<protein>
    <submittedName>
        <fullName evidence="12">Uncharacterized protein LOC101889598</fullName>
    </submittedName>
</protein>
<evidence type="ECO:0000256" key="7">
    <source>
        <dbReference type="ARBA" id="ARBA00023034"/>
    </source>
</evidence>
<evidence type="ECO:0000256" key="6">
    <source>
        <dbReference type="ARBA" id="ARBA00022989"/>
    </source>
</evidence>
<keyword evidence="3" id="KW-0963">Cytoplasm</keyword>
<keyword evidence="4 9" id="KW-0812">Transmembrane</keyword>
<dbReference type="AlphaFoldDB" id="A0A1I8NC67"/>
<dbReference type="InterPro" id="IPR038757">
    <property type="entry name" value="BRAP"/>
</dbReference>
<dbReference type="VEuPathDB" id="VectorBase:MDOMA2_005251"/>
<evidence type="ECO:0000256" key="2">
    <source>
        <dbReference type="ARBA" id="ARBA00004496"/>
    </source>
</evidence>
<evidence type="ECO:0000313" key="11">
    <source>
        <dbReference type="Proteomes" id="UP001652621"/>
    </source>
</evidence>